<sequence length="174" mass="19019">MSEERRRYCPQCGGALVRREVGGVPRLACPGDACAFVFWDNPVPVVAAIAETPDGRVVLARNRGWPEGRFGLVTGFLEPGETPEEGVLREIDEELCVAGASAGFLGLYPYYRNNQLLIAYHVPLTGEPQAGEELAEIRCLAPARVRPWPHGTGPALFDWLSGRGHEPEWGPALR</sequence>
<keyword evidence="6" id="KW-0460">Magnesium</keyword>
<dbReference type="Pfam" id="PF00293">
    <property type="entry name" value="NUDIX"/>
    <property type="match status" value="1"/>
</dbReference>
<dbReference type="GO" id="GO:0019677">
    <property type="term" value="P:NAD+ catabolic process"/>
    <property type="evidence" value="ECO:0007669"/>
    <property type="project" value="TreeGrafter"/>
</dbReference>
<dbReference type="PROSITE" id="PS51462">
    <property type="entry name" value="NUDIX"/>
    <property type="match status" value="1"/>
</dbReference>
<comment type="catalytic activity">
    <reaction evidence="7">
        <text>a 5'-end NAD(+)-phospho-ribonucleoside in mRNA + H2O = a 5'-end phospho-adenosine-phospho-ribonucleoside in mRNA + beta-nicotinamide D-ribonucleotide + 2 H(+)</text>
        <dbReference type="Rhea" id="RHEA:60876"/>
        <dbReference type="Rhea" id="RHEA-COMP:15698"/>
        <dbReference type="Rhea" id="RHEA-COMP:15719"/>
        <dbReference type="ChEBI" id="CHEBI:14649"/>
        <dbReference type="ChEBI" id="CHEBI:15377"/>
        <dbReference type="ChEBI" id="CHEBI:15378"/>
        <dbReference type="ChEBI" id="CHEBI:144029"/>
        <dbReference type="ChEBI" id="CHEBI:144051"/>
    </reaction>
    <physiologicalReaction direction="left-to-right" evidence="7">
        <dbReference type="Rhea" id="RHEA:60877"/>
    </physiologicalReaction>
</comment>
<dbReference type="GO" id="GO:0035529">
    <property type="term" value="F:NADH pyrophosphatase activity"/>
    <property type="evidence" value="ECO:0007669"/>
    <property type="project" value="TreeGrafter"/>
</dbReference>
<evidence type="ECO:0000259" key="8">
    <source>
        <dbReference type="PROSITE" id="PS51462"/>
    </source>
</evidence>
<feature type="domain" description="Nudix hydrolase" evidence="8">
    <location>
        <begin position="41"/>
        <end position="162"/>
    </location>
</feature>
<dbReference type="PANTHER" id="PTHR42904:SF6">
    <property type="entry name" value="NAD-CAPPED RNA HYDROLASE NUDT12"/>
    <property type="match status" value="1"/>
</dbReference>
<dbReference type="InterPro" id="IPR000086">
    <property type="entry name" value="NUDIX_hydrolase_dom"/>
</dbReference>
<dbReference type="InterPro" id="IPR050241">
    <property type="entry name" value="NAD-cap_RNA_hydrolase_NudC"/>
</dbReference>
<keyword evidence="4" id="KW-0479">Metal-binding</keyword>
<organism evidence="9">
    <name type="scientific">uncultured organism</name>
    <dbReference type="NCBI Taxonomy" id="155900"/>
    <lineage>
        <taxon>unclassified sequences</taxon>
        <taxon>environmental samples</taxon>
    </lineage>
</organism>
<reference evidence="9" key="1">
    <citation type="submission" date="2019-06" db="EMBL/GenBank/DDBJ databases">
        <authorList>
            <person name="Murdoch R.W."/>
            <person name="Fathepure B."/>
        </authorList>
    </citation>
    <scope>NUCLEOTIDE SEQUENCE</scope>
</reference>
<gene>
    <name evidence="9" type="primary">nudC</name>
    <name evidence="9" type="ORF">KBTEX_00498</name>
</gene>
<name>A0A5B8R9L0_9ZZZZ</name>
<evidence type="ECO:0000256" key="7">
    <source>
        <dbReference type="ARBA" id="ARBA00023679"/>
    </source>
</evidence>
<comment type="similarity">
    <text evidence="3">Belongs to the Nudix hydrolase family. NudC subfamily.</text>
</comment>
<evidence type="ECO:0000256" key="5">
    <source>
        <dbReference type="ARBA" id="ARBA00022801"/>
    </source>
</evidence>
<comment type="cofactor">
    <cofactor evidence="2">
        <name>Zn(2+)</name>
        <dbReference type="ChEBI" id="CHEBI:29105"/>
    </cofactor>
</comment>
<dbReference type="Gene3D" id="3.90.79.10">
    <property type="entry name" value="Nucleoside Triphosphate Pyrophosphohydrolase"/>
    <property type="match status" value="1"/>
</dbReference>
<dbReference type="AlphaFoldDB" id="A0A5B8R9L0"/>
<dbReference type="EC" id="3.6.1.22" evidence="9"/>
<evidence type="ECO:0000256" key="6">
    <source>
        <dbReference type="ARBA" id="ARBA00022842"/>
    </source>
</evidence>
<dbReference type="InterPro" id="IPR015797">
    <property type="entry name" value="NUDIX_hydrolase-like_dom_sf"/>
</dbReference>
<evidence type="ECO:0000256" key="2">
    <source>
        <dbReference type="ARBA" id="ARBA00001947"/>
    </source>
</evidence>
<dbReference type="SUPFAM" id="SSF55811">
    <property type="entry name" value="Nudix"/>
    <property type="match status" value="1"/>
</dbReference>
<evidence type="ECO:0000313" key="9">
    <source>
        <dbReference type="EMBL" id="QEA04194.1"/>
    </source>
</evidence>
<comment type="cofactor">
    <cofactor evidence="1">
        <name>Mg(2+)</name>
        <dbReference type="ChEBI" id="CHEBI:18420"/>
    </cofactor>
</comment>
<evidence type="ECO:0000256" key="1">
    <source>
        <dbReference type="ARBA" id="ARBA00001946"/>
    </source>
</evidence>
<proteinExistence type="inferred from homology"/>
<protein>
    <submittedName>
        <fullName evidence="9">NADH pyrophosphatase</fullName>
        <ecNumber evidence="9">3.6.1.22</ecNumber>
    </submittedName>
</protein>
<dbReference type="EMBL" id="MN079081">
    <property type="protein sequence ID" value="QEA04194.1"/>
    <property type="molecule type" value="Genomic_DNA"/>
</dbReference>
<evidence type="ECO:0000256" key="3">
    <source>
        <dbReference type="ARBA" id="ARBA00009595"/>
    </source>
</evidence>
<dbReference type="GO" id="GO:0046872">
    <property type="term" value="F:metal ion binding"/>
    <property type="evidence" value="ECO:0007669"/>
    <property type="project" value="UniProtKB-KW"/>
</dbReference>
<keyword evidence="5 9" id="KW-0378">Hydrolase</keyword>
<dbReference type="PANTHER" id="PTHR42904">
    <property type="entry name" value="NUDIX HYDROLASE, NUDC SUBFAMILY"/>
    <property type="match status" value="1"/>
</dbReference>
<evidence type="ECO:0000256" key="4">
    <source>
        <dbReference type="ARBA" id="ARBA00022723"/>
    </source>
</evidence>
<dbReference type="GO" id="GO:0110153">
    <property type="term" value="F:RNA NAD-cap (NMN-forming) hydrolase activity"/>
    <property type="evidence" value="ECO:0007669"/>
    <property type="project" value="RHEA"/>
</dbReference>
<dbReference type="GO" id="GO:0006742">
    <property type="term" value="P:NADP+ catabolic process"/>
    <property type="evidence" value="ECO:0007669"/>
    <property type="project" value="TreeGrafter"/>
</dbReference>
<accession>A0A5B8R9L0</accession>